<evidence type="ECO:0000313" key="7">
    <source>
        <dbReference type="Proteomes" id="UP000740413"/>
    </source>
</evidence>
<dbReference type="EMBL" id="JACATN010000001">
    <property type="protein sequence ID" value="MBT2159755.1"/>
    <property type="molecule type" value="Genomic_DNA"/>
</dbReference>
<dbReference type="Pfam" id="PF13442">
    <property type="entry name" value="Cytochrome_CBB3"/>
    <property type="match status" value="1"/>
</dbReference>
<gene>
    <name evidence="6" type="ORF">HW347_00680</name>
</gene>
<accession>A0ABS5W9P1</accession>
<dbReference type="InterPro" id="IPR011042">
    <property type="entry name" value="6-blade_b-propeller_TolB-like"/>
</dbReference>
<dbReference type="InterPro" id="IPR036909">
    <property type="entry name" value="Cyt_c-like_dom_sf"/>
</dbReference>
<keyword evidence="3 4" id="KW-0408">Iron</keyword>
<feature type="domain" description="Cytochrome c" evidence="5">
    <location>
        <begin position="497"/>
        <end position="574"/>
    </location>
</feature>
<dbReference type="SUPFAM" id="SSF46626">
    <property type="entry name" value="Cytochrome c"/>
    <property type="match status" value="1"/>
</dbReference>
<name>A0ABS5W9P1_9FLAO</name>
<reference evidence="7" key="2">
    <citation type="submission" date="2023-07" db="EMBL/GenBank/DDBJ databases">
        <title>Zobellia barbeyronii sp. nov., a new marine flavobacterium, isolated from green and red algae.</title>
        <authorList>
            <person name="Nedashkovskaya O.I."/>
            <person name="Otstavnykh N."/>
            <person name="Zhukova N."/>
            <person name="Guzev K."/>
            <person name="Chausova V."/>
            <person name="Tekutyeva L."/>
            <person name="Mikhailov V."/>
            <person name="Isaeva M."/>
        </authorList>
    </citation>
    <scope>NUCLEOTIDE SEQUENCE [LARGE SCALE GENOMIC DNA]</scope>
    <source>
        <strain evidence="7">KMM 6746</strain>
    </source>
</reference>
<keyword evidence="7" id="KW-1185">Reference proteome</keyword>
<dbReference type="PANTHER" id="PTHR19328:SF75">
    <property type="entry name" value="ALDOSE SUGAR DEHYDROGENASE YLII"/>
    <property type="match status" value="1"/>
</dbReference>
<evidence type="ECO:0000256" key="1">
    <source>
        <dbReference type="ARBA" id="ARBA00022617"/>
    </source>
</evidence>
<keyword evidence="1 4" id="KW-0349">Heme</keyword>
<comment type="caution">
    <text evidence="6">The sequence shown here is derived from an EMBL/GenBank/DDBJ whole genome shotgun (WGS) entry which is preliminary data.</text>
</comment>
<dbReference type="PANTHER" id="PTHR19328">
    <property type="entry name" value="HEDGEHOG-INTERACTING PROTEIN"/>
    <property type="match status" value="1"/>
</dbReference>
<evidence type="ECO:0000259" key="5">
    <source>
        <dbReference type="PROSITE" id="PS51007"/>
    </source>
</evidence>
<dbReference type="InterPro" id="IPR009056">
    <property type="entry name" value="Cyt_c-like_dom"/>
</dbReference>
<dbReference type="Gene3D" id="2.120.10.30">
    <property type="entry name" value="TolB, C-terminal domain"/>
    <property type="match status" value="1"/>
</dbReference>
<evidence type="ECO:0000313" key="6">
    <source>
        <dbReference type="EMBL" id="MBT2159755.1"/>
    </source>
</evidence>
<dbReference type="Gene3D" id="1.10.760.10">
    <property type="entry name" value="Cytochrome c-like domain"/>
    <property type="match status" value="1"/>
</dbReference>
<dbReference type="PROSITE" id="PS51007">
    <property type="entry name" value="CYTC"/>
    <property type="match status" value="1"/>
</dbReference>
<dbReference type="RefSeq" id="WP_214610047.1">
    <property type="nucleotide sequence ID" value="NZ_JACATN010000001.1"/>
</dbReference>
<protein>
    <submittedName>
        <fullName evidence="6">C-type cytochrome</fullName>
    </submittedName>
</protein>
<evidence type="ECO:0000256" key="3">
    <source>
        <dbReference type="ARBA" id="ARBA00023004"/>
    </source>
</evidence>
<keyword evidence="2 4" id="KW-0479">Metal-binding</keyword>
<evidence type="ECO:0000256" key="4">
    <source>
        <dbReference type="PROSITE-ProRule" id="PRU00433"/>
    </source>
</evidence>
<reference evidence="6 7" key="1">
    <citation type="submission" date="2020-06" db="EMBL/GenBank/DDBJ databases">
        <authorList>
            <person name="Isaeva M.P."/>
            <person name="Chernysheva N.Y."/>
        </authorList>
    </citation>
    <scope>NUCLEOTIDE SEQUENCE [LARGE SCALE GENOMIC DNA]</scope>
    <source>
        <strain evidence="6 7">KMM 6746</strain>
    </source>
</reference>
<evidence type="ECO:0000256" key="2">
    <source>
        <dbReference type="ARBA" id="ARBA00022723"/>
    </source>
</evidence>
<sequence>MKKVLVVILAAAFVFILFYPNRLNRYIQRRIRFYKTAPSGLLEDVMFQKIALGNTVQGQYTSLVIGPDNKLYAGAIDGKIKRFVIRPNGDLSLEHIFKPFGEESKLTIGLAFDPASTADSLIVWNTYSETNSSWASFHNAEQEIDKSKWAGSMNRLQLDAKTDRILESEHILKGLPCFGPNHENFPNSIVFGPDGMLYFAQGANTGMGWCDCEENQEPSREALLSGALLCLDTGKLPSILPIDVKTYDGGGSYDPYDKEKPLSIYATGIRNAYDIVWHSNGQLYATVNSSGGNENTPTSDQQSPYYIRPFSKIKYTGPNNIPAVFGAQPDQDDFMVRVEKGGYYGHPNPLRAEYVLNNGDEDLENSEYNGVKPDTNFRGFAYDFGPHMAPTGILEYTRETFGGRLKGCLIVALMGHKDLVILRPGGEKKDIIQDYDGTKMGLTLDTSPLDLVEDKNTGNIYVSEYGKRTITLFHPIENGVRKAVLVYDENTSNKIKDPLEDGKIIYQHNCQMCHGVKGIGAMAPSLVDMEWIYGIDSIFSVIQNGSDSGSMPAWKDKFSKEEIISVESYILSLVKKEI</sequence>
<proteinExistence type="predicted"/>
<dbReference type="Proteomes" id="UP000740413">
    <property type="component" value="Unassembled WGS sequence"/>
</dbReference>
<organism evidence="6 7">
    <name type="scientific">Zobellia barbeyronii</name>
    <dbReference type="NCBI Taxonomy" id="2748009"/>
    <lineage>
        <taxon>Bacteria</taxon>
        <taxon>Pseudomonadati</taxon>
        <taxon>Bacteroidota</taxon>
        <taxon>Flavobacteriia</taxon>
        <taxon>Flavobacteriales</taxon>
        <taxon>Flavobacteriaceae</taxon>
        <taxon>Zobellia</taxon>
    </lineage>
</organism>
<dbReference type="SUPFAM" id="SSF63829">
    <property type="entry name" value="Calcium-dependent phosphotriesterase"/>
    <property type="match status" value="1"/>
</dbReference>